<organism evidence="1 2">
    <name type="scientific">Neisseria canis</name>
    <dbReference type="NCBI Taxonomy" id="493"/>
    <lineage>
        <taxon>Bacteria</taxon>
        <taxon>Pseudomonadati</taxon>
        <taxon>Pseudomonadota</taxon>
        <taxon>Betaproteobacteria</taxon>
        <taxon>Neisseriales</taxon>
        <taxon>Neisseriaceae</taxon>
        <taxon>Neisseria</taxon>
    </lineage>
</organism>
<dbReference type="KEGG" id="nci:NCTC10296_00854"/>
<protein>
    <submittedName>
        <fullName evidence="1">Uncharacterized protein</fullName>
    </submittedName>
</protein>
<keyword evidence="2" id="KW-1185">Reference proteome</keyword>
<dbReference type="EMBL" id="LR134313">
    <property type="protein sequence ID" value="VEF00438.1"/>
    <property type="molecule type" value="Genomic_DNA"/>
</dbReference>
<accession>A0A1X3CPV9</accession>
<dbReference type="AlphaFoldDB" id="A0A1X3CPV9"/>
<evidence type="ECO:0000313" key="1">
    <source>
        <dbReference type="EMBL" id="VEF00438.1"/>
    </source>
</evidence>
<dbReference type="RefSeq" id="WP_085417518.1">
    <property type="nucleotide sequence ID" value="NZ_CAUJPY010000056.1"/>
</dbReference>
<reference evidence="1 2" key="1">
    <citation type="submission" date="2018-12" db="EMBL/GenBank/DDBJ databases">
        <authorList>
            <consortium name="Pathogen Informatics"/>
        </authorList>
    </citation>
    <scope>NUCLEOTIDE SEQUENCE [LARGE SCALE GENOMIC DNA]</scope>
    <source>
        <strain evidence="1 2">NCTC10296</strain>
    </source>
</reference>
<dbReference type="Proteomes" id="UP000279284">
    <property type="component" value="Chromosome"/>
</dbReference>
<sequence>MEIRTTSDGFKWTSVSNLARELEGLQIVLNRFNSFPFNIGICLRALEQDSGWTSKSRHSKSDNYLSIDIVVYEEDLAWVKNDLGLKRKKFGIEFYEFFTSAMKKYEKKFPILREINPTFLNEVKNWLIENNWIDS</sequence>
<gene>
    <name evidence="1" type="ORF">NCTC10296_00854</name>
</gene>
<dbReference type="OrthoDB" id="6966152at2"/>
<proteinExistence type="predicted"/>
<evidence type="ECO:0000313" key="2">
    <source>
        <dbReference type="Proteomes" id="UP000279284"/>
    </source>
</evidence>
<name>A0A1X3CPV9_9NEIS</name>